<dbReference type="SUPFAM" id="SSF57756">
    <property type="entry name" value="Retrovirus zinc finger-like domains"/>
    <property type="match status" value="1"/>
</dbReference>
<dbReference type="InterPro" id="IPR001878">
    <property type="entry name" value="Znf_CCHC"/>
</dbReference>
<keyword evidence="1" id="KW-0479">Metal-binding</keyword>
<dbReference type="GO" id="GO:0008270">
    <property type="term" value="F:zinc ion binding"/>
    <property type="evidence" value="ECO:0007669"/>
    <property type="project" value="UniProtKB-KW"/>
</dbReference>
<gene>
    <name evidence="4" type="ORF">OSB04_006851</name>
</gene>
<comment type="caution">
    <text evidence="4">The sequence shown here is derived from an EMBL/GenBank/DDBJ whole genome shotgun (WGS) entry which is preliminary data.</text>
</comment>
<dbReference type="AlphaFoldDB" id="A0AA38TWK4"/>
<dbReference type="GO" id="GO:0003676">
    <property type="term" value="F:nucleic acid binding"/>
    <property type="evidence" value="ECO:0007669"/>
    <property type="project" value="InterPro"/>
</dbReference>
<feature type="compositionally biased region" description="Low complexity" evidence="2">
    <location>
        <begin position="425"/>
        <end position="441"/>
    </location>
</feature>
<dbReference type="SMART" id="SM00343">
    <property type="entry name" value="ZnF_C2HC"/>
    <property type="match status" value="1"/>
</dbReference>
<dbReference type="Gene3D" id="4.10.60.10">
    <property type="entry name" value="Zinc finger, CCHC-type"/>
    <property type="match status" value="1"/>
</dbReference>
<feature type="domain" description="CCHC-type" evidence="3">
    <location>
        <begin position="148"/>
        <end position="162"/>
    </location>
</feature>
<dbReference type="PROSITE" id="PS50158">
    <property type="entry name" value="ZF_CCHC"/>
    <property type="match status" value="1"/>
</dbReference>
<dbReference type="Pfam" id="PF00098">
    <property type="entry name" value="zf-CCHC"/>
    <property type="match status" value="1"/>
</dbReference>
<proteinExistence type="predicted"/>
<accession>A0AA38TWK4</accession>
<keyword evidence="5" id="KW-1185">Reference proteome</keyword>
<keyword evidence="1" id="KW-0862">Zinc</keyword>
<protein>
    <recommendedName>
        <fullName evidence="3">CCHC-type domain-containing protein</fullName>
    </recommendedName>
</protein>
<keyword evidence="1" id="KW-0863">Zinc-finger</keyword>
<evidence type="ECO:0000259" key="3">
    <source>
        <dbReference type="PROSITE" id="PS50158"/>
    </source>
</evidence>
<evidence type="ECO:0000313" key="4">
    <source>
        <dbReference type="EMBL" id="KAJ9561691.1"/>
    </source>
</evidence>
<feature type="compositionally biased region" description="Polar residues" evidence="2">
    <location>
        <begin position="335"/>
        <end position="352"/>
    </location>
</feature>
<name>A0AA38TWK4_9ASTR</name>
<feature type="compositionally biased region" description="Basic and acidic residues" evidence="2">
    <location>
        <begin position="370"/>
        <end position="385"/>
    </location>
</feature>
<evidence type="ECO:0000256" key="2">
    <source>
        <dbReference type="SAM" id="MobiDB-lite"/>
    </source>
</evidence>
<feature type="region of interest" description="Disordered" evidence="2">
    <location>
        <begin position="335"/>
        <end position="475"/>
    </location>
</feature>
<organism evidence="4 5">
    <name type="scientific">Centaurea solstitialis</name>
    <name type="common">yellow star-thistle</name>
    <dbReference type="NCBI Taxonomy" id="347529"/>
    <lineage>
        <taxon>Eukaryota</taxon>
        <taxon>Viridiplantae</taxon>
        <taxon>Streptophyta</taxon>
        <taxon>Embryophyta</taxon>
        <taxon>Tracheophyta</taxon>
        <taxon>Spermatophyta</taxon>
        <taxon>Magnoliopsida</taxon>
        <taxon>eudicotyledons</taxon>
        <taxon>Gunneridae</taxon>
        <taxon>Pentapetalae</taxon>
        <taxon>asterids</taxon>
        <taxon>campanulids</taxon>
        <taxon>Asterales</taxon>
        <taxon>Asteraceae</taxon>
        <taxon>Carduoideae</taxon>
        <taxon>Cardueae</taxon>
        <taxon>Centaureinae</taxon>
        <taxon>Centaurea</taxon>
    </lineage>
</organism>
<dbReference type="InterPro" id="IPR036875">
    <property type="entry name" value="Znf_CCHC_sf"/>
</dbReference>
<dbReference type="Proteomes" id="UP001172457">
    <property type="component" value="Chromosome 2"/>
</dbReference>
<sequence length="475" mass="53561">MNKNLAEEDLHDLYSTLSQHEVKVKVMVTKQKTITDSLALLTEKNMSVFSSATKKKSHSKSLVTELSDFDLETIEDESSEFDVDLKRVVDKLALLSSSIHKRYGKKKFYSKPKFKNYKRDKYKPKEYEKRPERKSYEKGNTNEKGNVCFNCGKPGHFVKDCKAPMDRDFDYYSKKAQLAKCKSEGKVLMAEEECWYDDTSDNEDSAHFTQVHYNLIAGVEETINLHKETEVSNEVSQTPSDSDLSDNDESFTMEEEFSEIEEMKRNDPMFQDAKYHRVKYVYNSDNLRIKSKDSSNSFDFLVYLDIDSSQESNGISRLGVGIVHALPVVLNAKATQADMSQETDPSEYQSHGSPEHPRSENGAPRSHTAVQERDPYSDSDADSHRVPTRPVPATRTGLRVRTTARKSVPMPTQMTFCIPTGDGAGPSRVRGQGGSSSSSSASPPPYRPSSPIARVPRPPPVARPPPIAQFLDTHR</sequence>
<reference evidence="4" key="1">
    <citation type="submission" date="2023-03" db="EMBL/GenBank/DDBJ databases">
        <title>Chromosome-scale reference genome and RAD-based genetic map of yellow starthistle (Centaurea solstitialis) reveal putative structural variation and QTLs associated with invader traits.</title>
        <authorList>
            <person name="Reatini B."/>
            <person name="Cang F.A."/>
            <person name="Jiang Q."/>
            <person name="Mckibben M.T.W."/>
            <person name="Barker M.S."/>
            <person name="Rieseberg L.H."/>
            <person name="Dlugosch K.M."/>
        </authorList>
    </citation>
    <scope>NUCLEOTIDE SEQUENCE</scope>
    <source>
        <strain evidence="4">CAN-66</strain>
        <tissue evidence="4">Leaf</tissue>
    </source>
</reference>
<feature type="compositionally biased region" description="Pro residues" evidence="2">
    <location>
        <begin position="456"/>
        <end position="467"/>
    </location>
</feature>
<feature type="region of interest" description="Disordered" evidence="2">
    <location>
        <begin position="120"/>
        <end position="139"/>
    </location>
</feature>
<evidence type="ECO:0000313" key="5">
    <source>
        <dbReference type="Proteomes" id="UP001172457"/>
    </source>
</evidence>
<dbReference type="EMBL" id="JARYMX010000002">
    <property type="protein sequence ID" value="KAJ9561691.1"/>
    <property type="molecule type" value="Genomic_DNA"/>
</dbReference>
<feature type="region of interest" description="Disordered" evidence="2">
    <location>
        <begin position="229"/>
        <end position="249"/>
    </location>
</feature>
<feature type="compositionally biased region" description="Polar residues" evidence="2">
    <location>
        <begin position="232"/>
        <end position="242"/>
    </location>
</feature>
<evidence type="ECO:0000256" key="1">
    <source>
        <dbReference type="PROSITE-ProRule" id="PRU00047"/>
    </source>
</evidence>